<evidence type="ECO:0000313" key="3">
    <source>
        <dbReference type="Proteomes" id="UP001141327"/>
    </source>
</evidence>
<evidence type="ECO:0000313" key="2">
    <source>
        <dbReference type="EMBL" id="KAJ4452523.1"/>
    </source>
</evidence>
<sequence>MSSSEISSPSCPPLAGVCSATQPGPPRPDRVPYHNSPPPADIERWWRVWTPEVTRAMDVAGICPVPPSPAPAFLPALPLLSIAFPCSLRLRPLLSQPPPSDGGWVHWGGLQSPGFPVAFESAGVAHGLLALIHSAAVLLADITFAHVRPGPQPAPVLPPCHNLVHLSDDLFLVGGAVKPWGVCGTALTSSRSLPPPATVTVNDIVRTIAVGPRSADALPPLRDGVTSPMLGLAVQLLT</sequence>
<protein>
    <submittedName>
        <fullName evidence="2">Uncharacterized protein</fullName>
    </submittedName>
</protein>
<feature type="region of interest" description="Disordered" evidence="1">
    <location>
        <begin position="1"/>
        <end position="36"/>
    </location>
</feature>
<keyword evidence="3" id="KW-1185">Reference proteome</keyword>
<proteinExistence type="predicted"/>
<evidence type="ECO:0000256" key="1">
    <source>
        <dbReference type="SAM" id="MobiDB-lite"/>
    </source>
</evidence>
<organism evidence="2 3">
    <name type="scientific">Paratrimastix pyriformis</name>
    <dbReference type="NCBI Taxonomy" id="342808"/>
    <lineage>
        <taxon>Eukaryota</taxon>
        <taxon>Metamonada</taxon>
        <taxon>Preaxostyla</taxon>
        <taxon>Paratrimastigidae</taxon>
        <taxon>Paratrimastix</taxon>
    </lineage>
</organism>
<comment type="caution">
    <text evidence="2">The sequence shown here is derived from an EMBL/GenBank/DDBJ whole genome shotgun (WGS) entry which is preliminary data.</text>
</comment>
<dbReference type="EMBL" id="JAPMOS010000469">
    <property type="protein sequence ID" value="KAJ4452523.1"/>
    <property type="molecule type" value="Genomic_DNA"/>
</dbReference>
<name>A0ABQ8U401_9EUKA</name>
<gene>
    <name evidence="2" type="ORF">PAPYR_13288</name>
</gene>
<dbReference type="Proteomes" id="UP001141327">
    <property type="component" value="Unassembled WGS sequence"/>
</dbReference>
<reference evidence="2" key="1">
    <citation type="journal article" date="2022" name="bioRxiv">
        <title>Genomics of Preaxostyla Flagellates Illuminates Evolutionary Transitions and the Path Towards Mitochondrial Loss.</title>
        <authorList>
            <person name="Novak L.V.F."/>
            <person name="Treitli S.C."/>
            <person name="Pyrih J."/>
            <person name="Halakuc P."/>
            <person name="Pipaliya S.V."/>
            <person name="Vacek V."/>
            <person name="Brzon O."/>
            <person name="Soukal P."/>
            <person name="Eme L."/>
            <person name="Dacks J.B."/>
            <person name="Karnkowska A."/>
            <person name="Elias M."/>
            <person name="Hampl V."/>
        </authorList>
    </citation>
    <scope>NUCLEOTIDE SEQUENCE</scope>
    <source>
        <strain evidence="2">RCP-MX</strain>
    </source>
</reference>
<accession>A0ABQ8U401</accession>